<reference evidence="13 15" key="1">
    <citation type="journal article" date="2015" name="Genome Announc.">
        <title>Draft Genome of the Euendolithic (true boring) Cyanobacterium Mastigocoleus testarum strain BC008.</title>
        <authorList>
            <person name="Guida B.S."/>
            <person name="Garcia-Pichel F."/>
        </authorList>
    </citation>
    <scope>NUCLEOTIDE SEQUENCE [LARGE SCALE GENOMIC DNA]</scope>
    <source>
        <strain evidence="13 15">BC008</strain>
    </source>
</reference>
<evidence type="ECO:0000313" key="14">
    <source>
        <dbReference type="EMBL" id="KST69142.1"/>
    </source>
</evidence>
<dbReference type="GO" id="GO:0009094">
    <property type="term" value="P:L-phenylalanine biosynthetic process"/>
    <property type="evidence" value="ECO:0007669"/>
    <property type="project" value="UniProtKB-UniPathway"/>
</dbReference>
<dbReference type="NCBIfam" id="NF008865">
    <property type="entry name" value="PRK11898.1"/>
    <property type="match status" value="1"/>
</dbReference>
<dbReference type="OrthoDB" id="9802281at2"/>
<organism evidence="13 15">
    <name type="scientific">Mastigocoleus testarum BC008</name>
    <dbReference type="NCBI Taxonomy" id="371196"/>
    <lineage>
        <taxon>Bacteria</taxon>
        <taxon>Bacillati</taxon>
        <taxon>Cyanobacteriota</taxon>
        <taxon>Cyanophyceae</taxon>
        <taxon>Nostocales</taxon>
        <taxon>Hapalosiphonaceae</taxon>
        <taxon>Mastigocoleus</taxon>
    </lineage>
</organism>
<dbReference type="InterPro" id="IPR018528">
    <property type="entry name" value="Preph_deHydtase_CS"/>
</dbReference>
<dbReference type="GO" id="GO:0005737">
    <property type="term" value="C:cytoplasm"/>
    <property type="evidence" value="ECO:0007669"/>
    <property type="project" value="TreeGrafter"/>
</dbReference>
<dbReference type="EC" id="4.2.1.51" evidence="2 10"/>
<feature type="domain" description="ACT" evidence="12">
    <location>
        <begin position="215"/>
        <end position="292"/>
    </location>
</feature>
<dbReference type="Pfam" id="PF01842">
    <property type="entry name" value="ACT"/>
    <property type="match status" value="1"/>
</dbReference>
<dbReference type="InterPro" id="IPR001086">
    <property type="entry name" value="Preph_deHydtase"/>
</dbReference>
<evidence type="ECO:0000256" key="9">
    <source>
        <dbReference type="PIRSR" id="PIRSR001500-2"/>
    </source>
</evidence>
<evidence type="ECO:0000313" key="13">
    <source>
        <dbReference type="EMBL" id="KST62522.1"/>
    </source>
</evidence>
<dbReference type="RefSeq" id="WP_027840931.1">
    <property type="nucleotide sequence ID" value="NZ_LMTZ01000035.1"/>
</dbReference>
<dbReference type="PROSITE" id="PS00858">
    <property type="entry name" value="PREPHENATE_DEHYDR_2"/>
    <property type="match status" value="1"/>
</dbReference>
<dbReference type="GO" id="GO:0004664">
    <property type="term" value="F:prephenate dehydratase activity"/>
    <property type="evidence" value="ECO:0007669"/>
    <property type="project" value="UniProtKB-UniRule"/>
</dbReference>
<dbReference type="EMBL" id="LMTZ01000035">
    <property type="protein sequence ID" value="KST69142.1"/>
    <property type="molecule type" value="Genomic_DNA"/>
</dbReference>
<keyword evidence="7 10" id="KW-0456">Lyase</keyword>
<dbReference type="Gene3D" id="3.40.190.10">
    <property type="entry name" value="Periplasmic binding protein-like II"/>
    <property type="match status" value="2"/>
</dbReference>
<dbReference type="UniPathway" id="UPA00121">
    <property type="reaction ID" value="UER00345"/>
</dbReference>
<evidence type="ECO:0000313" key="15">
    <source>
        <dbReference type="Proteomes" id="UP000053372"/>
    </source>
</evidence>
<dbReference type="InterPro" id="IPR008242">
    <property type="entry name" value="Chor_mutase/pphenate_deHydtase"/>
</dbReference>
<dbReference type="EMBL" id="LMTZ01000154">
    <property type="protein sequence ID" value="KST62522.1"/>
    <property type="molecule type" value="Genomic_DNA"/>
</dbReference>
<evidence type="ECO:0000259" key="12">
    <source>
        <dbReference type="PROSITE" id="PS51671"/>
    </source>
</evidence>
<dbReference type="CDD" id="cd04905">
    <property type="entry name" value="ACT_CM-PDT"/>
    <property type="match status" value="1"/>
</dbReference>
<feature type="site" description="Essential for prephenate dehydratase activity" evidence="9">
    <location>
        <position position="186"/>
    </location>
</feature>
<evidence type="ECO:0000256" key="3">
    <source>
        <dbReference type="ARBA" id="ARBA00021872"/>
    </source>
</evidence>
<dbReference type="AlphaFoldDB" id="A0A0V7ZDB1"/>
<dbReference type="PIRSF" id="PIRSF001500">
    <property type="entry name" value="Chor_mut_pdt_Ppr"/>
    <property type="match status" value="1"/>
</dbReference>
<dbReference type="Pfam" id="PF00800">
    <property type="entry name" value="PDT"/>
    <property type="match status" value="1"/>
</dbReference>
<dbReference type="CDD" id="cd13630">
    <property type="entry name" value="PBP2_PDT_1"/>
    <property type="match status" value="1"/>
</dbReference>
<dbReference type="InterPro" id="IPR045865">
    <property type="entry name" value="ACT-like_dom_sf"/>
</dbReference>
<evidence type="ECO:0000256" key="6">
    <source>
        <dbReference type="ARBA" id="ARBA00023222"/>
    </source>
</evidence>
<keyword evidence="4 10" id="KW-0028">Amino-acid biosynthesis</keyword>
<dbReference type="SUPFAM" id="SSF55021">
    <property type="entry name" value="ACT-like"/>
    <property type="match status" value="1"/>
</dbReference>
<dbReference type="PROSITE" id="PS51171">
    <property type="entry name" value="PREPHENATE_DEHYDR_3"/>
    <property type="match status" value="1"/>
</dbReference>
<keyword evidence="15" id="KW-1185">Reference proteome</keyword>
<feature type="domain" description="Prephenate dehydratase" evidence="11">
    <location>
        <begin position="10"/>
        <end position="193"/>
    </location>
</feature>
<name>A0A0V7ZDB1_9CYAN</name>
<dbReference type="Gene3D" id="3.30.70.260">
    <property type="match status" value="1"/>
</dbReference>
<evidence type="ECO:0000256" key="5">
    <source>
        <dbReference type="ARBA" id="ARBA00023141"/>
    </source>
</evidence>
<dbReference type="InterPro" id="IPR002912">
    <property type="entry name" value="ACT_dom"/>
</dbReference>
<dbReference type="PROSITE" id="PS51671">
    <property type="entry name" value="ACT"/>
    <property type="match status" value="1"/>
</dbReference>
<evidence type="ECO:0000256" key="7">
    <source>
        <dbReference type="ARBA" id="ARBA00023239"/>
    </source>
</evidence>
<dbReference type="Proteomes" id="UP000053372">
    <property type="component" value="Unassembled WGS sequence"/>
</dbReference>
<proteinExistence type="predicted"/>
<keyword evidence="6 10" id="KW-0584">Phenylalanine biosynthesis</keyword>
<evidence type="ECO:0000256" key="4">
    <source>
        <dbReference type="ARBA" id="ARBA00022605"/>
    </source>
</evidence>
<evidence type="ECO:0000256" key="2">
    <source>
        <dbReference type="ARBA" id="ARBA00013147"/>
    </source>
</evidence>
<gene>
    <name evidence="10" type="primary">pheA</name>
    <name evidence="13" type="ORF">BC008_10155</name>
    <name evidence="14" type="ORF">BC008_35110</name>
</gene>
<evidence type="ECO:0000256" key="8">
    <source>
        <dbReference type="ARBA" id="ARBA00047848"/>
    </source>
</evidence>
<comment type="pathway">
    <text evidence="1 10">Amino-acid biosynthesis; L-phenylalanine biosynthesis; phenylpyruvate from prephenate: step 1/1.</text>
</comment>
<evidence type="ECO:0000259" key="11">
    <source>
        <dbReference type="PROSITE" id="PS51171"/>
    </source>
</evidence>
<sequence length="301" mass="33202">MISDEPKTLHIAHLGPLGTYAEAVAINYTNFLKEKAEVKTQLCPYPSIAETLYAVDSKETDLAVIPVENSIEGSVRVTMDTLWQLDDLQINLALVMPICHALVSNAKSLETIEKVYSHPQALAQCQKWLNAFLPNAQLIPTKSTTEALGILDQESTTATISSKRAAQIYNLPILASSINDSPENYTRFWIISRVDVDVPDIYPHSSVAKSTHTSLAFSLPANIPGALVKPLEVFSQLGINLSRIESRPTKRSLGEYLFFIDLEADDSQSEIQLALTELSKHTEILKVFGSYNVLQISKSSN</sequence>
<evidence type="ECO:0000256" key="10">
    <source>
        <dbReference type="RuleBase" id="RU361254"/>
    </source>
</evidence>
<comment type="catalytic activity">
    <reaction evidence="8 10">
        <text>prephenate + H(+) = 3-phenylpyruvate + CO2 + H2O</text>
        <dbReference type="Rhea" id="RHEA:21648"/>
        <dbReference type="ChEBI" id="CHEBI:15377"/>
        <dbReference type="ChEBI" id="CHEBI:15378"/>
        <dbReference type="ChEBI" id="CHEBI:16526"/>
        <dbReference type="ChEBI" id="CHEBI:18005"/>
        <dbReference type="ChEBI" id="CHEBI:29934"/>
        <dbReference type="EC" id="4.2.1.51"/>
    </reaction>
</comment>
<dbReference type="PANTHER" id="PTHR21022:SF19">
    <property type="entry name" value="PREPHENATE DEHYDRATASE-RELATED"/>
    <property type="match status" value="1"/>
</dbReference>
<dbReference type="PROSITE" id="PS00857">
    <property type="entry name" value="PREPHENATE_DEHYDR_1"/>
    <property type="match status" value="1"/>
</dbReference>
<dbReference type="PANTHER" id="PTHR21022">
    <property type="entry name" value="PREPHENATE DEHYDRATASE P PROTEIN"/>
    <property type="match status" value="1"/>
</dbReference>
<dbReference type="SUPFAM" id="SSF53850">
    <property type="entry name" value="Periplasmic binding protein-like II"/>
    <property type="match status" value="1"/>
</dbReference>
<accession>A0A0V7ZDB1</accession>
<comment type="caution">
    <text evidence="13">The sequence shown here is derived from an EMBL/GenBank/DDBJ whole genome shotgun (WGS) entry which is preliminary data.</text>
</comment>
<keyword evidence="5 10" id="KW-0057">Aromatic amino acid biosynthesis</keyword>
<evidence type="ECO:0000256" key="1">
    <source>
        <dbReference type="ARBA" id="ARBA00004741"/>
    </source>
</evidence>
<dbReference type="FunFam" id="3.40.190.10:FF:000034">
    <property type="entry name" value="Chorismate mutase/prephenate dehydratase"/>
    <property type="match status" value="1"/>
</dbReference>
<protein>
    <recommendedName>
        <fullName evidence="3 10">Prephenate dehydratase</fullName>
        <shortName evidence="10">PDT</shortName>
        <ecNumber evidence="2 10">4.2.1.51</ecNumber>
    </recommendedName>
</protein>